<name>A0A0E9WWM2_ANGAN</name>
<reference evidence="1" key="1">
    <citation type="submission" date="2014-11" db="EMBL/GenBank/DDBJ databases">
        <authorList>
            <person name="Amaro Gonzalez C."/>
        </authorList>
    </citation>
    <scope>NUCLEOTIDE SEQUENCE</scope>
</reference>
<sequence length="65" mass="7754">MCSTFSFKLKYPTLFFNQTVFTIGPRRFIKQTKIILFGNKVYSKEIFEFLQRINILHNKVGINSF</sequence>
<dbReference type="EMBL" id="GBXM01014532">
    <property type="protein sequence ID" value="JAH94045.1"/>
    <property type="molecule type" value="Transcribed_RNA"/>
</dbReference>
<proteinExistence type="predicted"/>
<protein>
    <submittedName>
        <fullName evidence="1">Uncharacterized protein</fullName>
    </submittedName>
</protein>
<accession>A0A0E9WWM2</accession>
<dbReference type="AlphaFoldDB" id="A0A0E9WWM2"/>
<reference evidence="1" key="2">
    <citation type="journal article" date="2015" name="Fish Shellfish Immunol.">
        <title>Early steps in the European eel (Anguilla anguilla)-Vibrio vulnificus interaction in the gills: Role of the RtxA13 toxin.</title>
        <authorList>
            <person name="Callol A."/>
            <person name="Pajuelo D."/>
            <person name="Ebbesson L."/>
            <person name="Teles M."/>
            <person name="MacKenzie S."/>
            <person name="Amaro C."/>
        </authorList>
    </citation>
    <scope>NUCLEOTIDE SEQUENCE</scope>
</reference>
<organism evidence="1">
    <name type="scientific">Anguilla anguilla</name>
    <name type="common">European freshwater eel</name>
    <name type="synonym">Muraena anguilla</name>
    <dbReference type="NCBI Taxonomy" id="7936"/>
    <lineage>
        <taxon>Eukaryota</taxon>
        <taxon>Metazoa</taxon>
        <taxon>Chordata</taxon>
        <taxon>Craniata</taxon>
        <taxon>Vertebrata</taxon>
        <taxon>Euteleostomi</taxon>
        <taxon>Actinopterygii</taxon>
        <taxon>Neopterygii</taxon>
        <taxon>Teleostei</taxon>
        <taxon>Anguilliformes</taxon>
        <taxon>Anguillidae</taxon>
        <taxon>Anguilla</taxon>
    </lineage>
</organism>
<evidence type="ECO:0000313" key="1">
    <source>
        <dbReference type="EMBL" id="JAH94045.1"/>
    </source>
</evidence>